<feature type="non-terminal residue" evidence="2">
    <location>
        <position position="1"/>
    </location>
</feature>
<evidence type="ECO:0000256" key="1">
    <source>
        <dbReference type="SAM" id="MobiDB-lite"/>
    </source>
</evidence>
<dbReference type="EMBL" id="CAJNOJ010003310">
    <property type="protein sequence ID" value="CAF1563755.1"/>
    <property type="molecule type" value="Genomic_DNA"/>
</dbReference>
<accession>A0A815XZM1</accession>
<comment type="caution">
    <text evidence="2">The sequence shown here is derived from an EMBL/GenBank/DDBJ whole genome shotgun (WGS) entry which is preliminary data.</text>
</comment>
<dbReference type="Proteomes" id="UP000663852">
    <property type="component" value="Unassembled WGS sequence"/>
</dbReference>
<dbReference type="AlphaFoldDB" id="A0A815XZM1"/>
<sequence length="88" mass="10018">KKPKAGTEQQGQSPVKPTILVSEPSSPQEAMKSFDERTTTDYSILPDGKRIYIDAFRDRPGLDMSYKPNDFETRFVLPIVRLILFINS</sequence>
<organism evidence="2 3">
    <name type="scientific">Adineta ricciae</name>
    <name type="common">Rotifer</name>
    <dbReference type="NCBI Taxonomy" id="249248"/>
    <lineage>
        <taxon>Eukaryota</taxon>
        <taxon>Metazoa</taxon>
        <taxon>Spiralia</taxon>
        <taxon>Gnathifera</taxon>
        <taxon>Rotifera</taxon>
        <taxon>Eurotatoria</taxon>
        <taxon>Bdelloidea</taxon>
        <taxon>Adinetida</taxon>
        <taxon>Adinetidae</taxon>
        <taxon>Adineta</taxon>
    </lineage>
</organism>
<gene>
    <name evidence="2" type="ORF">EDS130_LOCUS46719</name>
</gene>
<evidence type="ECO:0000313" key="3">
    <source>
        <dbReference type="Proteomes" id="UP000663852"/>
    </source>
</evidence>
<proteinExistence type="predicted"/>
<name>A0A815XZM1_ADIRI</name>
<evidence type="ECO:0000313" key="2">
    <source>
        <dbReference type="EMBL" id="CAF1563755.1"/>
    </source>
</evidence>
<feature type="region of interest" description="Disordered" evidence="1">
    <location>
        <begin position="1"/>
        <end position="39"/>
    </location>
</feature>
<reference evidence="2" key="1">
    <citation type="submission" date="2021-02" db="EMBL/GenBank/DDBJ databases">
        <authorList>
            <person name="Nowell W R."/>
        </authorList>
    </citation>
    <scope>NUCLEOTIDE SEQUENCE</scope>
</reference>
<protein>
    <submittedName>
        <fullName evidence="2">Uncharacterized protein</fullName>
    </submittedName>
</protein>